<sequence length="226" mass="24984">MSEGKLIQTGSPQVPEELRDTVTLTSLDHAIDTLGELLSPVITPIANAARSNSVWPLTFGTSCCAIEMMCVGMSAFDISRFGSEVFRATPRQADMILTAGTITRKMAPALITLYEQMPEPKYVIAMGACTITGGMFNDSYSVVQGVDRIIPVDVYLPGCPPRPEAILDALLKLQQKIRTENYHERKKRTYNQRAVRYVDYDTGRLVDDLVAEAKAFTDEVTEKKQA</sequence>
<dbReference type="GO" id="GO:0051539">
    <property type="term" value="F:4 iron, 4 sulfur cluster binding"/>
    <property type="evidence" value="ECO:0007669"/>
    <property type="project" value="UniProtKB-KW"/>
</dbReference>
<dbReference type="GO" id="GO:0008137">
    <property type="term" value="F:NADH dehydrogenase (ubiquinone) activity"/>
    <property type="evidence" value="ECO:0007669"/>
    <property type="project" value="InterPro"/>
</dbReference>
<evidence type="ECO:0000256" key="3">
    <source>
        <dbReference type="ARBA" id="ARBA00022485"/>
    </source>
</evidence>
<evidence type="ECO:0000256" key="4">
    <source>
        <dbReference type="ARBA" id="ARBA00022719"/>
    </source>
</evidence>
<organism evidence="10 11">
    <name type="scientific">Candidatus Obscuribacter phosphatis</name>
    <dbReference type="NCBI Taxonomy" id="1906157"/>
    <lineage>
        <taxon>Bacteria</taxon>
        <taxon>Bacillati</taxon>
        <taxon>Candidatus Melainabacteria</taxon>
        <taxon>Candidatus Obscuribacterales</taxon>
        <taxon>Candidatus Obscuribacteraceae</taxon>
        <taxon>Candidatus Obscuribacter</taxon>
    </lineage>
</organism>
<keyword evidence="6 7" id="KW-0520">NAD</keyword>
<comment type="subunit">
    <text evidence="7">NDH-1 is composed of 14 different subunits. Subunits NuoB, C, D, E, F, and G constitute the peripheral sector of the complex.</text>
</comment>
<dbReference type="Gene3D" id="3.40.50.12280">
    <property type="match status" value="1"/>
</dbReference>
<dbReference type="NCBIfam" id="TIGR01957">
    <property type="entry name" value="nuoB_fam"/>
    <property type="match status" value="1"/>
</dbReference>
<evidence type="ECO:0000256" key="1">
    <source>
        <dbReference type="ARBA" id="ARBA00009173"/>
    </source>
</evidence>
<dbReference type="PANTHER" id="PTHR11995:SF14">
    <property type="entry name" value="NADH DEHYDROGENASE [UBIQUINONE] IRON-SULFUR PROTEIN 7, MITOCHONDRIAL"/>
    <property type="match status" value="1"/>
</dbReference>
<feature type="binding site" evidence="7">
    <location>
        <position position="129"/>
    </location>
    <ligand>
        <name>[4Fe-4S] cluster</name>
        <dbReference type="ChEBI" id="CHEBI:49883"/>
    </ligand>
</feature>
<feature type="binding site" evidence="7">
    <location>
        <position position="64"/>
    </location>
    <ligand>
        <name>[4Fe-4S] cluster</name>
        <dbReference type="ChEBI" id="CHEBI:49883"/>
    </ligand>
</feature>
<dbReference type="GO" id="GO:0005886">
    <property type="term" value="C:plasma membrane"/>
    <property type="evidence" value="ECO:0007669"/>
    <property type="project" value="UniProtKB-SubCell"/>
</dbReference>
<dbReference type="FunFam" id="3.40.50.12280:FF:000002">
    <property type="entry name" value="NADH-quinone oxidoreductase subunit B"/>
    <property type="match status" value="1"/>
</dbReference>
<keyword evidence="7 8" id="KW-0479">Metal-binding</keyword>
<gene>
    <name evidence="7" type="primary">nuoB</name>
    <name evidence="10" type="ORF">J0M35_00880</name>
</gene>
<dbReference type="InterPro" id="IPR006138">
    <property type="entry name" value="NADH_UQ_OxRdtase_20Kd_su"/>
</dbReference>
<evidence type="ECO:0000313" key="11">
    <source>
        <dbReference type="Proteomes" id="UP000664277"/>
    </source>
</evidence>
<keyword evidence="7" id="KW-0472">Membrane</keyword>
<comment type="subcellular location">
    <subcellularLocation>
        <location evidence="7">Cell membrane</location>
        <topology evidence="7">Peripheral membrane protein</topology>
        <orientation evidence="7">Cytoplasmic side</orientation>
    </subcellularLocation>
</comment>
<keyword evidence="3 7" id="KW-0004">4Fe-4S</keyword>
<dbReference type="GO" id="GO:0050136">
    <property type="term" value="F:NADH dehydrogenase (quinone) (non-electrogenic) activity"/>
    <property type="evidence" value="ECO:0007669"/>
    <property type="project" value="UniProtKB-UniRule"/>
</dbReference>
<dbReference type="GO" id="GO:0005506">
    <property type="term" value="F:iron ion binding"/>
    <property type="evidence" value="ECO:0007669"/>
    <property type="project" value="UniProtKB-UniRule"/>
</dbReference>
<evidence type="ECO:0000256" key="2">
    <source>
        <dbReference type="ARBA" id="ARBA00022448"/>
    </source>
</evidence>
<feature type="domain" description="NADH:ubiquinone oxidoreductase-like 20kDa subunit" evidence="9">
    <location>
        <begin position="63"/>
        <end position="173"/>
    </location>
</feature>
<evidence type="ECO:0000256" key="5">
    <source>
        <dbReference type="ARBA" id="ARBA00022967"/>
    </source>
</evidence>
<keyword evidence="2 7" id="KW-0813">Transport</keyword>
<keyword evidence="4 7" id="KW-0874">Quinone</keyword>
<comment type="function">
    <text evidence="7">NDH-1 shuttles electrons from NADH, via FMN and iron-sulfur (Fe-S) centers, to quinones in the respiratory chain. The immediate electron acceptor for the enzyme in this species is believed to be ubiquinone. Couples the redox reaction to proton translocation (for every two electrons transferred, four hydrogen ions are translocated across the cytoplasmic membrane), and thus conserves the redox energy in a proton gradient.</text>
</comment>
<dbReference type="GO" id="GO:0015990">
    <property type="term" value="P:electron transport coupled proton transport"/>
    <property type="evidence" value="ECO:0007669"/>
    <property type="project" value="TreeGrafter"/>
</dbReference>
<comment type="caution">
    <text evidence="10">The sequence shown here is derived from an EMBL/GenBank/DDBJ whole genome shotgun (WGS) entry which is preliminary data.</text>
</comment>
<evidence type="ECO:0000259" key="9">
    <source>
        <dbReference type="Pfam" id="PF01058"/>
    </source>
</evidence>
<comment type="catalytic activity">
    <reaction evidence="7">
        <text>a quinone + NADH + 5 H(+)(in) = a quinol + NAD(+) + 4 H(+)(out)</text>
        <dbReference type="Rhea" id="RHEA:57888"/>
        <dbReference type="ChEBI" id="CHEBI:15378"/>
        <dbReference type="ChEBI" id="CHEBI:24646"/>
        <dbReference type="ChEBI" id="CHEBI:57540"/>
        <dbReference type="ChEBI" id="CHEBI:57945"/>
        <dbReference type="ChEBI" id="CHEBI:132124"/>
    </reaction>
</comment>
<keyword evidence="7 8" id="KW-0411">Iron-sulfur</keyword>
<dbReference type="AlphaFoldDB" id="A0A8J7PCZ5"/>
<dbReference type="Proteomes" id="UP000664277">
    <property type="component" value="Unassembled WGS sequence"/>
</dbReference>
<dbReference type="HAMAP" id="MF_01356">
    <property type="entry name" value="NDH1_NuoB"/>
    <property type="match status" value="1"/>
</dbReference>
<dbReference type="NCBIfam" id="NF005012">
    <property type="entry name" value="PRK06411.1"/>
    <property type="match status" value="1"/>
</dbReference>
<reference evidence="10" key="1">
    <citation type="submission" date="2021-02" db="EMBL/GenBank/DDBJ databases">
        <title>Genome-Resolved Metagenomics of a Microbial Community Performing Photosynthetic Biological Nutrient Removal.</title>
        <authorList>
            <person name="Mcdaniel E.A."/>
        </authorList>
    </citation>
    <scope>NUCLEOTIDE SEQUENCE</scope>
    <source>
        <strain evidence="10">UWPOB_OBS1</strain>
    </source>
</reference>
<evidence type="ECO:0000256" key="8">
    <source>
        <dbReference type="RuleBase" id="RU004464"/>
    </source>
</evidence>
<keyword evidence="7" id="KW-0830">Ubiquinone</keyword>
<evidence type="ECO:0000256" key="6">
    <source>
        <dbReference type="ARBA" id="ARBA00023027"/>
    </source>
</evidence>
<protein>
    <recommendedName>
        <fullName evidence="7">NADH-quinone oxidoreductase subunit B</fullName>
        <ecNumber evidence="7">7.1.1.-</ecNumber>
    </recommendedName>
    <alternativeName>
        <fullName evidence="7">NADH dehydrogenase I subunit B</fullName>
    </alternativeName>
    <alternativeName>
        <fullName evidence="7">NDH-1 subunit B</fullName>
    </alternativeName>
</protein>
<accession>A0A8J7PCZ5</accession>
<dbReference type="PROSITE" id="PS01150">
    <property type="entry name" value="COMPLEX1_20K"/>
    <property type="match status" value="1"/>
</dbReference>
<dbReference type="GO" id="GO:0009060">
    <property type="term" value="P:aerobic respiration"/>
    <property type="evidence" value="ECO:0007669"/>
    <property type="project" value="TreeGrafter"/>
</dbReference>
<keyword evidence="5 7" id="KW-1278">Translocase</keyword>
<evidence type="ECO:0000256" key="7">
    <source>
        <dbReference type="HAMAP-Rule" id="MF_01356"/>
    </source>
</evidence>
<dbReference type="Pfam" id="PF01058">
    <property type="entry name" value="Oxidored_q6"/>
    <property type="match status" value="1"/>
</dbReference>
<dbReference type="InterPro" id="IPR006137">
    <property type="entry name" value="NADH_UbQ_OxRdtase-like_20kDa"/>
</dbReference>
<dbReference type="GO" id="GO:0045271">
    <property type="term" value="C:respiratory chain complex I"/>
    <property type="evidence" value="ECO:0007669"/>
    <property type="project" value="TreeGrafter"/>
</dbReference>
<dbReference type="EMBL" id="JAFLCK010000001">
    <property type="protein sequence ID" value="MBN8658887.1"/>
    <property type="molecule type" value="Genomic_DNA"/>
</dbReference>
<dbReference type="EC" id="7.1.1.-" evidence="7"/>
<name>A0A8J7PCZ5_9BACT</name>
<proteinExistence type="inferred from homology"/>
<keyword evidence="7" id="KW-1003">Cell membrane</keyword>
<feature type="binding site" evidence="7">
    <location>
        <position position="63"/>
    </location>
    <ligand>
        <name>[4Fe-4S] cluster</name>
        <dbReference type="ChEBI" id="CHEBI:49883"/>
    </ligand>
</feature>
<evidence type="ECO:0000313" key="10">
    <source>
        <dbReference type="EMBL" id="MBN8658887.1"/>
    </source>
</evidence>
<dbReference type="SUPFAM" id="SSF56770">
    <property type="entry name" value="HydA/Nqo6-like"/>
    <property type="match status" value="1"/>
</dbReference>
<keyword evidence="7 8" id="KW-0408">Iron</keyword>
<comment type="cofactor">
    <cofactor evidence="7">
        <name>[4Fe-4S] cluster</name>
        <dbReference type="ChEBI" id="CHEBI:49883"/>
    </cofactor>
    <text evidence="7">Binds 1 [4Fe-4S] cluster.</text>
</comment>
<dbReference type="GO" id="GO:0048038">
    <property type="term" value="F:quinone binding"/>
    <property type="evidence" value="ECO:0007669"/>
    <property type="project" value="UniProtKB-KW"/>
</dbReference>
<comment type="similarity">
    <text evidence="1 7 8">Belongs to the complex I 20 kDa subunit family.</text>
</comment>
<dbReference type="PANTHER" id="PTHR11995">
    <property type="entry name" value="NADH DEHYDROGENASE"/>
    <property type="match status" value="1"/>
</dbReference>
<feature type="binding site" evidence="7">
    <location>
        <position position="159"/>
    </location>
    <ligand>
        <name>[4Fe-4S] cluster</name>
        <dbReference type="ChEBI" id="CHEBI:49883"/>
    </ligand>
</feature>